<dbReference type="EMBL" id="CH474009">
    <property type="protein sequence ID" value="EDL97611.1"/>
    <property type="molecule type" value="Genomic_DNA"/>
</dbReference>
<reference evidence="1 2" key="1">
    <citation type="submission" date="2005-09" db="EMBL/GenBank/DDBJ databases">
        <authorList>
            <person name="Mural R.J."/>
            <person name="Li P.W."/>
            <person name="Adams M.D."/>
            <person name="Amanatides P.G."/>
            <person name="Baden-Tillson H."/>
            <person name="Barnstead M."/>
            <person name="Chin S.H."/>
            <person name="Dew I."/>
            <person name="Evans C.A."/>
            <person name="Ferriera S."/>
            <person name="Flanigan M."/>
            <person name="Fosler C."/>
            <person name="Glodek A."/>
            <person name="Gu Z."/>
            <person name="Holt R.A."/>
            <person name="Jennings D."/>
            <person name="Kraft C.L."/>
            <person name="Lu F."/>
            <person name="Nguyen T."/>
            <person name="Nusskern D.R."/>
            <person name="Pfannkoch C.M."/>
            <person name="Sitter C."/>
            <person name="Sutton G.G."/>
            <person name="Venter J.C."/>
            <person name="Wang Z."/>
            <person name="Woodage T."/>
            <person name="Zheng X.H."/>
            <person name="Zhong F."/>
        </authorList>
    </citation>
    <scope>NUCLEOTIDE SEQUENCE [LARGE SCALE GENOMIC DNA]</scope>
    <source>
        <strain>BN</strain>
        <strain evidence="2">Sprague-Dawley</strain>
    </source>
</reference>
<organism evidence="1 2">
    <name type="scientific">Rattus norvegicus</name>
    <name type="common">Rat</name>
    <dbReference type="NCBI Taxonomy" id="10116"/>
    <lineage>
        <taxon>Eukaryota</taxon>
        <taxon>Metazoa</taxon>
        <taxon>Chordata</taxon>
        <taxon>Craniata</taxon>
        <taxon>Vertebrata</taxon>
        <taxon>Euteleostomi</taxon>
        <taxon>Mammalia</taxon>
        <taxon>Eutheria</taxon>
        <taxon>Euarchontoglires</taxon>
        <taxon>Glires</taxon>
        <taxon>Rodentia</taxon>
        <taxon>Myomorpha</taxon>
        <taxon>Muroidea</taxon>
        <taxon>Muridae</taxon>
        <taxon>Murinae</taxon>
        <taxon>Rattus</taxon>
    </lineage>
</organism>
<evidence type="ECO:0000313" key="2">
    <source>
        <dbReference type="Proteomes" id="UP000234681"/>
    </source>
</evidence>
<sequence>MIFLVIIYMPTQHFLHCGPQRN</sequence>
<accession>A6K024</accession>
<evidence type="ECO:0000313" key="1">
    <source>
        <dbReference type="EMBL" id="EDL97611.1"/>
    </source>
</evidence>
<proteinExistence type="predicted"/>
<name>A6K024_RAT</name>
<dbReference type="Proteomes" id="UP000234681">
    <property type="component" value="Chromosome X"/>
</dbReference>
<protein>
    <submittedName>
        <fullName evidence="1">RCG42872</fullName>
    </submittedName>
</protein>
<gene>
    <name evidence="1" type="ORF">rCG_42872</name>
</gene>
<dbReference type="AlphaFoldDB" id="A6K024"/>